<proteinExistence type="predicted"/>
<protein>
    <submittedName>
        <fullName evidence="2">Uncharacterized protein</fullName>
    </submittedName>
</protein>
<organism evidence="1 2">
    <name type="scientific">Romanomermis culicivorax</name>
    <name type="common">Nematode worm</name>
    <dbReference type="NCBI Taxonomy" id="13658"/>
    <lineage>
        <taxon>Eukaryota</taxon>
        <taxon>Metazoa</taxon>
        <taxon>Ecdysozoa</taxon>
        <taxon>Nematoda</taxon>
        <taxon>Enoplea</taxon>
        <taxon>Dorylaimia</taxon>
        <taxon>Mermithida</taxon>
        <taxon>Mermithoidea</taxon>
        <taxon>Mermithidae</taxon>
        <taxon>Romanomermis</taxon>
    </lineage>
</organism>
<reference evidence="2" key="1">
    <citation type="submission" date="2022-11" db="UniProtKB">
        <authorList>
            <consortium name="WormBaseParasite"/>
        </authorList>
    </citation>
    <scope>IDENTIFICATION</scope>
</reference>
<evidence type="ECO:0000313" key="2">
    <source>
        <dbReference type="WBParaSite" id="nRc.2.0.1.t31657-RA"/>
    </source>
</evidence>
<dbReference type="WBParaSite" id="nRc.2.0.1.t31657-RA">
    <property type="protein sequence ID" value="nRc.2.0.1.t31657-RA"/>
    <property type="gene ID" value="nRc.2.0.1.g31657"/>
</dbReference>
<keyword evidence="1" id="KW-1185">Reference proteome</keyword>
<evidence type="ECO:0000313" key="1">
    <source>
        <dbReference type="Proteomes" id="UP000887565"/>
    </source>
</evidence>
<name>A0A915JZ35_ROMCU</name>
<accession>A0A915JZ35</accession>
<dbReference type="Proteomes" id="UP000887565">
    <property type="component" value="Unplaced"/>
</dbReference>
<sequence length="70" mass="7659">PYIADLSESNVAVHCDLGPCSIVCRSCSPAGLGPHRPPWVEQMTPKLTSAAEISEEDAYGHIDIFHFEYV</sequence>
<dbReference type="AlphaFoldDB" id="A0A915JZ35"/>